<dbReference type="Proteomes" id="UP000036873">
    <property type="component" value="Unassembled WGS sequence"/>
</dbReference>
<dbReference type="OrthoDB" id="1778687at2"/>
<comment type="caution">
    <text evidence="2">The sequence shown here is derived from an EMBL/GenBank/DDBJ whole genome shotgun (WGS) entry which is preliminary data.</text>
</comment>
<accession>A0A0L6TXQ6</accession>
<protein>
    <recommendedName>
        <fullName evidence="4">ATPase</fullName>
    </recommendedName>
</protein>
<name>A0A0L6TXQ6_9FIRM</name>
<keyword evidence="3" id="KW-1185">Reference proteome</keyword>
<evidence type="ECO:0008006" key="4">
    <source>
        <dbReference type="Google" id="ProtNLM"/>
    </source>
</evidence>
<sequence length="111" mass="13063">MLNSEDADINKVIQQVIDLDKKAVRIKKNVAQRAERILDRSKKGIKDREKAELDSVQELAKENYQNEIDKAKGERQAIINSMEQELMKIRCRYDEKKDEKAAEILEKLFRM</sequence>
<evidence type="ECO:0000256" key="1">
    <source>
        <dbReference type="SAM" id="Coils"/>
    </source>
</evidence>
<keyword evidence="1" id="KW-0175">Coiled coil</keyword>
<evidence type="ECO:0000313" key="2">
    <source>
        <dbReference type="EMBL" id="KNZ41038.1"/>
    </source>
</evidence>
<proteinExistence type="predicted"/>
<dbReference type="RefSeq" id="WP_050741058.1">
    <property type="nucleotide sequence ID" value="NZ_LGYO01000038.1"/>
</dbReference>
<reference evidence="3" key="1">
    <citation type="submission" date="2015-07" db="EMBL/GenBank/DDBJ databases">
        <title>Draft genome sequence of Acetobacterium bakii DSM 8293, a potential psychrophilic chemical producer through syngas fermentation.</title>
        <authorList>
            <person name="Song Y."/>
            <person name="Hwang S."/>
            <person name="Cho B.-K."/>
        </authorList>
    </citation>
    <scope>NUCLEOTIDE SEQUENCE [LARGE SCALE GENOMIC DNA]</scope>
    <source>
        <strain evidence="3">DSM 8239</strain>
    </source>
</reference>
<feature type="coiled-coil region" evidence="1">
    <location>
        <begin position="61"/>
        <end position="99"/>
    </location>
</feature>
<dbReference type="STRING" id="52689.AKG39_14165"/>
<evidence type="ECO:0000313" key="3">
    <source>
        <dbReference type="Proteomes" id="UP000036873"/>
    </source>
</evidence>
<dbReference type="AlphaFoldDB" id="A0A0L6TXQ6"/>
<gene>
    <name evidence="2" type="ORF">AKG39_14165</name>
</gene>
<organism evidence="2 3">
    <name type="scientific">Acetobacterium bakii</name>
    <dbReference type="NCBI Taxonomy" id="52689"/>
    <lineage>
        <taxon>Bacteria</taxon>
        <taxon>Bacillati</taxon>
        <taxon>Bacillota</taxon>
        <taxon>Clostridia</taxon>
        <taxon>Eubacteriales</taxon>
        <taxon>Eubacteriaceae</taxon>
        <taxon>Acetobacterium</taxon>
    </lineage>
</organism>
<dbReference type="EMBL" id="LGYO01000038">
    <property type="protein sequence ID" value="KNZ41038.1"/>
    <property type="molecule type" value="Genomic_DNA"/>
</dbReference>